<dbReference type="Gene3D" id="2.120.10.30">
    <property type="entry name" value="TolB, C-terminal domain"/>
    <property type="match status" value="2"/>
</dbReference>
<accession>A0A7V5UDZ7</accession>
<comment type="similarity">
    <text evidence="1">Belongs to the TolB family.</text>
</comment>
<reference evidence="2" key="1">
    <citation type="journal article" date="2020" name="mSystems">
        <title>Genome- and Community-Level Interaction Insights into Carbon Utilization and Element Cycling Functions of Hydrothermarchaeota in Hydrothermal Sediment.</title>
        <authorList>
            <person name="Zhou Z."/>
            <person name="Liu Y."/>
            <person name="Xu W."/>
            <person name="Pan J."/>
            <person name="Luo Z.H."/>
            <person name="Li M."/>
        </authorList>
    </citation>
    <scope>NUCLEOTIDE SEQUENCE [LARGE SCALE GENOMIC DNA]</scope>
    <source>
        <strain evidence="2">HyVt-527</strain>
    </source>
</reference>
<dbReference type="PANTHER" id="PTHR36842">
    <property type="entry name" value="PROTEIN TOLB HOMOLOG"/>
    <property type="match status" value="1"/>
</dbReference>
<dbReference type="Proteomes" id="UP000886124">
    <property type="component" value="Unassembled WGS sequence"/>
</dbReference>
<gene>
    <name evidence="2" type="ORF">ENJ89_01255</name>
</gene>
<feature type="non-terminal residue" evidence="2">
    <location>
        <position position="1"/>
    </location>
</feature>
<protein>
    <submittedName>
        <fullName evidence="2">DUF5050 domain-containing protein</fullName>
    </submittedName>
</protein>
<evidence type="ECO:0000256" key="1">
    <source>
        <dbReference type="ARBA" id="ARBA00009820"/>
    </source>
</evidence>
<dbReference type="Pfam" id="PF07676">
    <property type="entry name" value="PD40"/>
    <property type="match status" value="4"/>
</dbReference>
<evidence type="ECO:0000313" key="2">
    <source>
        <dbReference type="EMBL" id="HHJ51795.1"/>
    </source>
</evidence>
<organism evidence="2">
    <name type="scientific">Caldithrix abyssi</name>
    <dbReference type="NCBI Taxonomy" id="187145"/>
    <lineage>
        <taxon>Bacteria</taxon>
        <taxon>Pseudomonadati</taxon>
        <taxon>Calditrichota</taxon>
        <taxon>Calditrichia</taxon>
        <taxon>Calditrichales</taxon>
        <taxon>Calditrichaceae</taxon>
        <taxon>Caldithrix</taxon>
    </lineage>
</organism>
<comment type="caution">
    <text evidence="2">The sequence shown here is derived from an EMBL/GenBank/DDBJ whole genome shotgun (WGS) entry which is preliminary data.</text>
</comment>
<sequence>AHEENPSYSPDGKAIVYTSTEEDHRDVDFDQKRRDIYLMDLESGRQVNLTVNGSDDWMPRFSPDGKYIVFVSQRDDLRDVPFYQLFNNIYIMENDGRFQLRLSKAEAHDSWPCVAPGSTEDEGTIYFDSDRAGNYAIYKMDYKGQNLRQITFNQNVNDVAPVVSPNGDKIVFFSDRDGNYELYLMNDDGSAQQRLTSNPADDWNPVFSPDGQKILFHSNRDGNLDLFIMDLSVQAAAAPVYEVIAKIDKAIAAQK</sequence>
<name>A0A7V5UDZ7_CALAY</name>
<proteinExistence type="inferred from homology"/>
<dbReference type="PANTHER" id="PTHR36842:SF1">
    <property type="entry name" value="PROTEIN TOLB"/>
    <property type="match status" value="1"/>
</dbReference>
<dbReference type="EMBL" id="DROD01000092">
    <property type="protein sequence ID" value="HHJ51795.1"/>
    <property type="molecule type" value="Genomic_DNA"/>
</dbReference>
<dbReference type="InterPro" id="IPR011042">
    <property type="entry name" value="6-blade_b-propeller_TolB-like"/>
</dbReference>
<dbReference type="SUPFAM" id="SSF69304">
    <property type="entry name" value="Tricorn protease N-terminal domain"/>
    <property type="match status" value="1"/>
</dbReference>
<dbReference type="AlphaFoldDB" id="A0A7V5UDZ7"/>
<dbReference type="InterPro" id="IPR011659">
    <property type="entry name" value="WD40"/>
</dbReference>